<keyword evidence="2" id="KW-1185">Reference proteome</keyword>
<accession>A0A4E0QRG9</accession>
<dbReference type="Proteomes" id="UP000030428">
    <property type="component" value="Unassembled WGS sequence"/>
</dbReference>
<comment type="caution">
    <text evidence="1">The sequence shown here is derived from an EMBL/GenBank/DDBJ whole genome shotgun (WGS) entry which is preliminary data.</text>
</comment>
<reference evidence="1 2" key="1">
    <citation type="journal article" date="2016" name="Front. Microbiol.">
        <title>Single-Cell (Meta-)Genomics of a Dimorphic Candidatus Thiomargarita nelsonii Reveals Genomic Plasticity.</title>
        <authorList>
            <person name="Flood B.E."/>
            <person name="Fliss P."/>
            <person name="Jones D.S."/>
            <person name="Dick G.J."/>
            <person name="Jain S."/>
            <person name="Kaster A.K."/>
            <person name="Winkel M."/>
            <person name="Mussmann M."/>
            <person name="Bailey J."/>
        </authorList>
    </citation>
    <scope>NUCLEOTIDE SEQUENCE [LARGE SCALE GENOMIC DNA]</scope>
    <source>
        <strain evidence="1">Hydrate Ridge</strain>
    </source>
</reference>
<evidence type="ECO:0000313" key="2">
    <source>
        <dbReference type="Proteomes" id="UP000030428"/>
    </source>
</evidence>
<gene>
    <name evidence="1" type="ORF">PN36_06075</name>
</gene>
<protein>
    <submittedName>
        <fullName evidence="1">Uncharacterized protein</fullName>
    </submittedName>
</protein>
<name>A0A4E0QRG9_9GAMM</name>
<evidence type="ECO:0000313" key="1">
    <source>
        <dbReference type="EMBL" id="TGO03469.1"/>
    </source>
</evidence>
<proteinExistence type="predicted"/>
<sequence>MTTQKTTTQTDWHRLFGITLTDYFSNSNYQVNAIKLRNLVGWVERERYIVMGRPTHHCYKFQRFGGCSEALPTLQKSLT</sequence>
<dbReference type="AlphaFoldDB" id="A0A4E0QRG9"/>
<organism evidence="1 2">
    <name type="scientific">Candidatus Thiomargarita nelsonii</name>
    <dbReference type="NCBI Taxonomy" id="1003181"/>
    <lineage>
        <taxon>Bacteria</taxon>
        <taxon>Pseudomonadati</taxon>
        <taxon>Pseudomonadota</taxon>
        <taxon>Gammaproteobacteria</taxon>
        <taxon>Thiotrichales</taxon>
        <taxon>Thiotrichaceae</taxon>
        <taxon>Thiomargarita</taxon>
    </lineage>
</organism>
<dbReference type="EMBL" id="JSZA02000017">
    <property type="protein sequence ID" value="TGO03469.1"/>
    <property type="molecule type" value="Genomic_DNA"/>
</dbReference>